<dbReference type="InterPro" id="IPR043519">
    <property type="entry name" value="NT_sf"/>
</dbReference>
<keyword evidence="3" id="KW-1185">Reference proteome</keyword>
<feature type="domain" description="Polymerase beta nucleotidyltransferase" evidence="1">
    <location>
        <begin position="15"/>
        <end position="106"/>
    </location>
</feature>
<dbReference type="Proteomes" id="UP001338309">
    <property type="component" value="Unassembled WGS sequence"/>
</dbReference>
<evidence type="ECO:0000313" key="3">
    <source>
        <dbReference type="Proteomes" id="UP001338309"/>
    </source>
</evidence>
<dbReference type="InterPro" id="IPR041633">
    <property type="entry name" value="Polbeta"/>
</dbReference>
<comment type="caution">
    <text evidence="2">The sequence shown here is derived from an EMBL/GenBank/DDBJ whole genome shotgun (WGS) entry which is preliminary data.</text>
</comment>
<sequence>MKNKFGLLESDLTSIVEVISRHQQVDQAFIFGSRAKGNFRPGSDVDLALKGKNLDFETASKIGYILNEETLMPYKFDVVNYHSIQEPELINHIDRVGIEVFNRKKESHSLERTK</sequence>
<dbReference type="Gene3D" id="3.30.460.10">
    <property type="entry name" value="Beta Polymerase, domain 2"/>
    <property type="match status" value="1"/>
</dbReference>
<dbReference type="CDD" id="cd05403">
    <property type="entry name" value="NT_KNTase_like"/>
    <property type="match status" value="1"/>
</dbReference>
<organism evidence="2 3">
    <name type="scientific">Algoriphagus confluentis</name>
    <dbReference type="NCBI Taxonomy" id="1697556"/>
    <lineage>
        <taxon>Bacteria</taxon>
        <taxon>Pseudomonadati</taxon>
        <taxon>Bacteroidota</taxon>
        <taxon>Cytophagia</taxon>
        <taxon>Cytophagales</taxon>
        <taxon>Cyclobacteriaceae</taxon>
        <taxon>Algoriphagus</taxon>
    </lineage>
</organism>
<evidence type="ECO:0000259" key="1">
    <source>
        <dbReference type="Pfam" id="PF18765"/>
    </source>
</evidence>
<reference evidence="2 3" key="1">
    <citation type="submission" date="2023-08" db="EMBL/GenBank/DDBJ databases">
        <title>Draft genome sequence of Algoriphagus confluentis.</title>
        <authorList>
            <person name="Takatani N."/>
            <person name="Hosokawa M."/>
            <person name="Sawabe T."/>
        </authorList>
    </citation>
    <scope>NUCLEOTIDE SEQUENCE [LARGE SCALE GENOMIC DNA]</scope>
    <source>
        <strain evidence="2 3">NBRC 111222</strain>
    </source>
</reference>
<accession>A0ABQ6PQ56</accession>
<proteinExistence type="predicted"/>
<evidence type="ECO:0000313" key="2">
    <source>
        <dbReference type="EMBL" id="GMQ30104.1"/>
    </source>
</evidence>
<gene>
    <name evidence="2" type="ORF">Aconfl_27470</name>
</gene>
<dbReference type="EMBL" id="BTPD01000008">
    <property type="protein sequence ID" value="GMQ30104.1"/>
    <property type="molecule type" value="Genomic_DNA"/>
</dbReference>
<dbReference type="Pfam" id="PF18765">
    <property type="entry name" value="Polbeta"/>
    <property type="match status" value="1"/>
</dbReference>
<dbReference type="SUPFAM" id="SSF81301">
    <property type="entry name" value="Nucleotidyltransferase"/>
    <property type="match status" value="1"/>
</dbReference>
<name>A0ABQ6PQ56_9BACT</name>
<dbReference type="RefSeq" id="WP_338224815.1">
    <property type="nucleotide sequence ID" value="NZ_BTPD01000008.1"/>
</dbReference>
<protein>
    <submittedName>
        <fullName evidence="2">Nucleotidyltransferase domain-containing protein</fullName>
    </submittedName>
</protein>